<dbReference type="PANTHER" id="PTHR28055:SF1">
    <property type="entry name" value="ALTERED INHERITANCE OF MITOCHONDRIA PROTEIN 41, MITOCHONDRIAL"/>
    <property type="match status" value="1"/>
</dbReference>
<name>A0A1F8DTV5_9BACT</name>
<dbReference type="InterPro" id="IPR023168">
    <property type="entry name" value="GatB_Yqey_C_2"/>
</dbReference>
<dbReference type="Gene3D" id="1.10.10.410">
    <property type="match status" value="1"/>
</dbReference>
<dbReference type="Gene3D" id="1.10.1510.10">
    <property type="entry name" value="Uncharacterised protein YqeY/AIM41 PF09424, N-terminal domain"/>
    <property type="match status" value="1"/>
</dbReference>
<evidence type="ECO:0000313" key="1">
    <source>
        <dbReference type="EMBL" id="OGM91892.1"/>
    </source>
</evidence>
<dbReference type="PANTHER" id="PTHR28055">
    <property type="entry name" value="ALTERED INHERITANCE OF MITOCHONDRIA PROTEIN 41, MITOCHONDRIAL"/>
    <property type="match status" value="1"/>
</dbReference>
<protein>
    <recommendedName>
        <fullName evidence="3">Glutamyl-tRNA amidotransferase</fullName>
    </recommendedName>
</protein>
<dbReference type="Pfam" id="PF09424">
    <property type="entry name" value="YqeY"/>
    <property type="match status" value="1"/>
</dbReference>
<organism evidence="1 2">
    <name type="scientific">Candidatus Wolfebacteria bacterium RIFCSPHIGHO2_01_FULL_48_22</name>
    <dbReference type="NCBI Taxonomy" id="1802555"/>
    <lineage>
        <taxon>Bacteria</taxon>
        <taxon>Candidatus Wolfeibacteriota</taxon>
    </lineage>
</organism>
<sequence>MILDDLSSQLKDALKAKDDVQASTIRMLVSALHNKEIELHGKGQDLTDADALDVLKKELKKRKEAALAFEQADRKEMAEKEKAEAAYIETLLPPQLSDEEILVIIDEVFAEIGEVSSKDFGKVMKEVMAKIGGQADGGTVSRLIKAKLG</sequence>
<dbReference type="GO" id="GO:0016884">
    <property type="term" value="F:carbon-nitrogen ligase activity, with glutamine as amido-N-donor"/>
    <property type="evidence" value="ECO:0007669"/>
    <property type="project" value="InterPro"/>
</dbReference>
<dbReference type="Proteomes" id="UP000177029">
    <property type="component" value="Unassembled WGS sequence"/>
</dbReference>
<dbReference type="STRING" id="1802555.A2755_00815"/>
<dbReference type="SUPFAM" id="SSF89095">
    <property type="entry name" value="GatB/YqeY motif"/>
    <property type="match status" value="1"/>
</dbReference>
<proteinExistence type="predicted"/>
<evidence type="ECO:0000313" key="2">
    <source>
        <dbReference type="Proteomes" id="UP000177029"/>
    </source>
</evidence>
<reference evidence="1 2" key="1">
    <citation type="journal article" date="2016" name="Nat. Commun.">
        <title>Thousands of microbial genomes shed light on interconnected biogeochemical processes in an aquifer system.</title>
        <authorList>
            <person name="Anantharaman K."/>
            <person name="Brown C.T."/>
            <person name="Hug L.A."/>
            <person name="Sharon I."/>
            <person name="Castelle C.J."/>
            <person name="Probst A.J."/>
            <person name="Thomas B.C."/>
            <person name="Singh A."/>
            <person name="Wilkins M.J."/>
            <person name="Karaoz U."/>
            <person name="Brodie E.L."/>
            <person name="Williams K.H."/>
            <person name="Hubbard S.S."/>
            <person name="Banfield J.F."/>
        </authorList>
    </citation>
    <scope>NUCLEOTIDE SEQUENCE [LARGE SCALE GENOMIC DNA]</scope>
</reference>
<dbReference type="EMBL" id="MGIP01000005">
    <property type="protein sequence ID" value="OGM91892.1"/>
    <property type="molecule type" value="Genomic_DNA"/>
</dbReference>
<evidence type="ECO:0008006" key="3">
    <source>
        <dbReference type="Google" id="ProtNLM"/>
    </source>
</evidence>
<dbReference type="InterPro" id="IPR003789">
    <property type="entry name" value="Asn/Gln_tRNA_amidoTrase-B-like"/>
</dbReference>
<dbReference type="InterPro" id="IPR042184">
    <property type="entry name" value="YqeY/Aim41_N"/>
</dbReference>
<comment type="caution">
    <text evidence="1">The sequence shown here is derived from an EMBL/GenBank/DDBJ whole genome shotgun (WGS) entry which is preliminary data.</text>
</comment>
<gene>
    <name evidence="1" type="ORF">A2755_00815</name>
</gene>
<dbReference type="InterPro" id="IPR019004">
    <property type="entry name" value="YqeY/Aim41"/>
</dbReference>
<accession>A0A1F8DTV5</accession>
<dbReference type="AlphaFoldDB" id="A0A1F8DTV5"/>